<name>A0ABW7DEM8_9PSED</name>
<dbReference type="InterPro" id="IPR046673">
    <property type="entry name" value="ToxA_N"/>
</dbReference>
<feature type="domain" description="Dermonecrotic toxin N-terminal" evidence="2">
    <location>
        <begin position="37"/>
        <end position="294"/>
    </location>
</feature>
<gene>
    <name evidence="3" type="ORF">ACGSLL_14025</name>
</gene>
<feature type="compositionally biased region" description="Low complexity" evidence="1">
    <location>
        <begin position="627"/>
        <end position="641"/>
    </location>
</feature>
<protein>
    <submittedName>
        <fullName evidence="3">Membrane-targeted effector domain-containing toxin</fullName>
    </submittedName>
</protein>
<organism evidence="3 4">
    <name type="scientific">Pseudomonas retamae</name>
    <dbReference type="NCBI Taxonomy" id="702110"/>
    <lineage>
        <taxon>Bacteria</taxon>
        <taxon>Pseudomonadati</taxon>
        <taxon>Pseudomonadota</taxon>
        <taxon>Gammaproteobacteria</taxon>
        <taxon>Pseudomonadales</taxon>
        <taxon>Pseudomonadaceae</taxon>
        <taxon>Pseudomonas</taxon>
    </lineage>
</organism>
<evidence type="ECO:0000259" key="2">
    <source>
        <dbReference type="Pfam" id="PF20178"/>
    </source>
</evidence>
<dbReference type="CDD" id="cd14729">
    <property type="entry name" value="RtxA-like"/>
    <property type="match status" value="1"/>
</dbReference>
<comment type="caution">
    <text evidence="3">The sequence shown here is derived from an EMBL/GenBank/DDBJ whole genome shotgun (WGS) entry which is preliminary data.</text>
</comment>
<proteinExistence type="predicted"/>
<evidence type="ECO:0000313" key="4">
    <source>
        <dbReference type="Proteomes" id="UP001605918"/>
    </source>
</evidence>
<sequence>MFLKDEKPMTAPERRLLPNAADKTALKTLATTLVKTCPGLSDAARQVASELLLAKGLSGLDPDRVYFHRFKTAQSSTLTFTGWEHLLEKPYETLTLTQLVIHRFRATDQDNADLLGLYCGFYSEGPDAENFNQGNEVRLLGSDVLKVFWEVDFSTRYTDQMSKFWRTSADDFRVLAKCNFLSQAVQALQQNDLEGEDFQRIIASVIGPITWPVTLQMLRATYPVGAEVRALDLDGHVATDVLRLVEDSGRQTLYLPGEAPAFRLMDTEADLHGWLLEQMNGEDKRSALLKHFPLTESHRISENLTDLMNRLVSTWGRSDHRMINRSNVAVAGDAFTWLSESTRSAMVAEAHLALTSNSDLRKKLWIGYLSAGLKVFGPMAAVGWPAALPLIGASIANMALNIDQAVNGITAAERKTGLTNAVLNGIEIVFDVPFLIGTGAQLEVGPQVEFAEAEEMAGLIEFTSSGTPLLPPVEPPPAALIEEASTELANDIPIETPSATSVQASTTAAAQQGPSVPGIPARYRCNEVLVPDAVQAAPGKFEGIYRLDKEPRYAIKIGVDAYYVRYFDDSEESGHWAIVNPERPNQFAYSLPVRFGAGGKWERIPALRLRGGGQCMGKACIPDADTTSEPSSTTPSPELPLVEPIPSSACPLRLVTPLHEVKGMDMPALRRWAMNLPDSPATLPGAARDNRSTAEAFAAYFGERRVVLLNEAKEFYSELSWANLPPRPVIPQVTSAMPTGELIDSIFANSNGLVIGETLDRIASMRFMIENMPAFARHINMLYVRGLLSDFAQIDLNDFFRSGEMSQDLRIYLTSLGTDPNERFNVLELVKTAQANGIRVQGLDIAQNYKPKVPLTSIEEQMMRIRLSSRIIRGDGILNRPGKWVALSDATDTNTFRTLPGISEHMGGIGLRIEEVSSAEEAGVSIDPGLEVARGPFNTGATTRASSDVLFADLRLQIEAPLPQWTPAAQEKLLHRNGMFMFEKNQNAYTLIRRDSSGNIVRTAVNSRRDGQVYIWAQSMPRISGIMFRDLAALSERLIEIGLTLQSRLPT</sequence>
<reference evidence="3 4" key="1">
    <citation type="submission" date="2024-10" db="EMBL/GenBank/DDBJ databases">
        <title>Whole genome of Pseudomonas sp Strain RB5.</title>
        <authorList>
            <person name="Selami N."/>
        </authorList>
    </citation>
    <scope>NUCLEOTIDE SEQUENCE [LARGE SCALE GENOMIC DNA]</scope>
    <source>
        <strain evidence="3 4">RB5</strain>
    </source>
</reference>
<dbReference type="Pfam" id="PF20178">
    <property type="entry name" value="ToxA_N"/>
    <property type="match status" value="1"/>
</dbReference>
<dbReference type="SUPFAM" id="SSF159501">
    <property type="entry name" value="EreA/ChaN-like"/>
    <property type="match status" value="1"/>
</dbReference>
<feature type="region of interest" description="Disordered" evidence="1">
    <location>
        <begin position="623"/>
        <end position="642"/>
    </location>
</feature>
<keyword evidence="4" id="KW-1185">Reference proteome</keyword>
<dbReference type="Proteomes" id="UP001605918">
    <property type="component" value="Unassembled WGS sequence"/>
</dbReference>
<dbReference type="EMBL" id="JBIEIL010000006">
    <property type="protein sequence ID" value="MFG6205483.1"/>
    <property type="molecule type" value="Genomic_DNA"/>
</dbReference>
<accession>A0ABW7DEM8</accession>
<evidence type="ECO:0000313" key="3">
    <source>
        <dbReference type="EMBL" id="MFG6205483.1"/>
    </source>
</evidence>
<dbReference type="Gene3D" id="3.40.50.11550">
    <property type="match status" value="1"/>
</dbReference>
<evidence type="ECO:0000256" key="1">
    <source>
        <dbReference type="SAM" id="MobiDB-lite"/>
    </source>
</evidence>